<protein>
    <recommendedName>
        <fullName evidence="3">Restriction endonuclease</fullName>
    </recommendedName>
</protein>
<proteinExistence type="predicted"/>
<dbReference type="InterPro" id="IPR004194">
    <property type="entry name" value="Restrct_endonuc_II_BamHI"/>
</dbReference>
<dbReference type="Pfam" id="PF02923">
    <property type="entry name" value="BamHI"/>
    <property type="match status" value="1"/>
</dbReference>
<keyword evidence="2" id="KW-1185">Reference proteome</keyword>
<evidence type="ECO:0000313" key="1">
    <source>
        <dbReference type="EMBL" id="UZW19029.1"/>
    </source>
</evidence>
<dbReference type="InterPro" id="IPR011338">
    <property type="entry name" value="BamHI/BglII/BstY"/>
</dbReference>
<dbReference type="SUPFAM" id="SSF52980">
    <property type="entry name" value="Restriction endonuclease-like"/>
    <property type="match status" value="1"/>
</dbReference>
<accession>A0ABY6QI64</accession>
<gene>
    <name evidence="1" type="ORF">OSC50_01315</name>
</gene>
<sequence length="305" mass="34322">MKIKLEHDGEFIPPAVLHTSMEIISTCLQKIATCDKGFIINDTIHFRRQRNNKVTPCVMNSANFISRRFQSNLAAFDGCRGETKIIEQDIDGIVTCQYSGIGYKIRDKNKLLEVLHNYIRCKGLPPDSVFTLFPMFYGMYVQSDIYDIAHLAPEDQQLFDKVVVDKTFRLGVEFETGNVASSFRAINKLFILFQAGHIDAGIFVTSTDKSSSATRIWPVSNRNGSFQELRQRNFMKQISLPLICIGFAPDGFDSNAPFLGRTGALYDIQHTGRQSPPFDIYIGEDGEEILRPTGVTLPNSTSLML</sequence>
<organism evidence="1 2">
    <name type="scientific">Pseudomonas quebecensis</name>
    <dbReference type="NCBI Taxonomy" id="2995174"/>
    <lineage>
        <taxon>Bacteria</taxon>
        <taxon>Pseudomonadati</taxon>
        <taxon>Pseudomonadota</taxon>
        <taxon>Gammaproteobacteria</taxon>
        <taxon>Pseudomonadales</taxon>
        <taxon>Pseudomonadaceae</taxon>
        <taxon>Pseudomonas</taxon>
    </lineage>
</organism>
<name>A0ABY6QI64_9PSED</name>
<dbReference type="RefSeq" id="WP_266247100.1">
    <property type="nucleotide sequence ID" value="NZ_CP112866.1"/>
</dbReference>
<dbReference type="Proteomes" id="UP001164116">
    <property type="component" value="Chromosome"/>
</dbReference>
<dbReference type="EMBL" id="CP112866">
    <property type="protein sequence ID" value="UZW19029.1"/>
    <property type="molecule type" value="Genomic_DNA"/>
</dbReference>
<reference evidence="1" key="1">
    <citation type="submission" date="2022-11" db="EMBL/GenBank/DDBJ databases">
        <title>Taxonomic description of a new Pseudomonas species.</title>
        <authorList>
            <person name="Tambong J.T."/>
        </authorList>
    </citation>
    <scope>NUCLEOTIDE SEQUENCE</scope>
    <source>
        <strain evidence="1">S1Bt42</strain>
    </source>
</reference>
<dbReference type="InterPro" id="IPR011335">
    <property type="entry name" value="Restrct_endonuc-II-like"/>
</dbReference>
<evidence type="ECO:0008006" key="3">
    <source>
        <dbReference type="Google" id="ProtNLM"/>
    </source>
</evidence>
<evidence type="ECO:0000313" key="2">
    <source>
        <dbReference type="Proteomes" id="UP001164116"/>
    </source>
</evidence>
<dbReference type="Gene3D" id="3.40.91.20">
    <property type="match status" value="1"/>
</dbReference>